<dbReference type="PANTHER" id="PTHR46899">
    <property type="entry name" value="PROTEIN PHOSPHATASE 1 REGULATORY SUBUNIT 27"/>
    <property type="match status" value="1"/>
</dbReference>
<dbReference type="SUPFAM" id="SSF48403">
    <property type="entry name" value="Ankyrin repeat"/>
    <property type="match status" value="1"/>
</dbReference>
<evidence type="ECO:0000313" key="1">
    <source>
        <dbReference type="EMBL" id="CAH1776801.1"/>
    </source>
</evidence>
<dbReference type="Proteomes" id="UP000749559">
    <property type="component" value="Unassembled WGS sequence"/>
</dbReference>
<evidence type="ECO:0000313" key="2">
    <source>
        <dbReference type="Proteomes" id="UP000749559"/>
    </source>
</evidence>
<name>A0A8J1TFV6_OWEFU</name>
<dbReference type="InterPro" id="IPR036770">
    <property type="entry name" value="Ankyrin_rpt-contain_sf"/>
</dbReference>
<organism evidence="1 2">
    <name type="scientific">Owenia fusiformis</name>
    <name type="common">Polychaete worm</name>
    <dbReference type="NCBI Taxonomy" id="6347"/>
    <lineage>
        <taxon>Eukaryota</taxon>
        <taxon>Metazoa</taxon>
        <taxon>Spiralia</taxon>
        <taxon>Lophotrochozoa</taxon>
        <taxon>Annelida</taxon>
        <taxon>Polychaeta</taxon>
        <taxon>Sedentaria</taxon>
        <taxon>Canalipalpata</taxon>
        <taxon>Sabellida</taxon>
        <taxon>Oweniida</taxon>
        <taxon>Oweniidae</taxon>
        <taxon>Owenia</taxon>
    </lineage>
</organism>
<accession>A0A8J1TFV6</accession>
<proteinExistence type="predicted"/>
<dbReference type="OrthoDB" id="70519at2759"/>
<dbReference type="PANTHER" id="PTHR46899:SF3">
    <property type="entry name" value="PROTEIN PHOSPHATASE 1 REGULATORY SUBUNIT 27"/>
    <property type="match status" value="1"/>
</dbReference>
<dbReference type="Pfam" id="PF12796">
    <property type="entry name" value="Ank_2"/>
    <property type="match status" value="1"/>
</dbReference>
<dbReference type="Gene3D" id="1.25.40.20">
    <property type="entry name" value="Ankyrin repeat-containing domain"/>
    <property type="match status" value="1"/>
</dbReference>
<dbReference type="EMBL" id="CAIIXF020000002">
    <property type="protein sequence ID" value="CAH1776801.1"/>
    <property type="molecule type" value="Genomic_DNA"/>
</dbReference>
<dbReference type="PROSITE" id="PS50297">
    <property type="entry name" value="ANK_REP_REGION"/>
    <property type="match status" value="2"/>
</dbReference>
<dbReference type="PROSITE" id="PS50088">
    <property type="entry name" value="ANK_REPEAT"/>
    <property type="match status" value="2"/>
</dbReference>
<dbReference type="AlphaFoldDB" id="A0A8J1TFV6"/>
<protein>
    <submittedName>
        <fullName evidence="1">Uncharacterized protein</fullName>
    </submittedName>
</protein>
<gene>
    <name evidence="1" type="ORF">OFUS_LOCUS3937</name>
</gene>
<keyword evidence="2" id="KW-1185">Reference proteome</keyword>
<dbReference type="InterPro" id="IPR002110">
    <property type="entry name" value="Ankyrin_rpt"/>
</dbReference>
<dbReference type="InterPro" id="IPR053080">
    <property type="entry name" value="PP1_regulatory_subunit_27"/>
</dbReference>
<sequence>MYEHADKTQGHICGHSVAVLSTHQTLKEMEFERGIWSFVLDGEIDKIKDYFFKGGDPNLKDSSGYAPLHYSCRSGNADITQLLLENGADVNCRTRSGGVTPLHRACMRGHVDVAKILMKYNANISVQDNDGKTCLNKTVENGHLDVIKIFLSHPQFKDIIQYKDNKGRTLKDYGENLDDSKKQKLLELLYISVDTGS</sequence>
<reference evidence="1" key="1">
    <citation type="submission" date="2022-03" db="EMBL/GenBank/DDBJ databases">
        <authorList>
            <person name="Martin C."/>
        </authorList>
    </citation>
    <scope>NUCLEOTIDE SEQUENCE</scope>
</reference>
<dbReference type="SMART" id="SM00248">
    <property type="entry name" value="ANK"/>
    <property type="match status" value="3"/>
</dbReference>
<comment type="caution">
    <text evidence="1">The sequence shown here is derived from an EMBL/GenBank/DDBJ whole genome shotgun (WGS) entry which is preliminary data.</text>
</comment>